<dbReference type="Pfam" id="PF11575">
    <property type="entry name" value="FhuF_C"/>
    <property type="match status" value="1"/>
</dbReference>
<evidence type="ECO:0000313" key="3">
    <source>
        <dbReference type="Proteomes" id="UP000588098"/>
    </source>
</evidence>
<protein>
    <recommendedName>
        <fullName evidence="1">Ferric siderophore reductase C-terminal domain-containing protein</fullName>
    </recommendedName>
</protein>
<dbReference type="InterPro" id="IPR024726">
    <property type="entry name" value="FhuF_C"/>
</dbReference>
<dbReference type="GO" id="GO:0051537">
    <property type="term" value="F:2 iron, 2 sulfur cluster binding"/>
    <property type="evidence" value="ECO:0007669"/>
    <property type="project" value="InterPro"/>
</dbReference>
<dbReference type="Proteomes" id="UP000588098">
    <property type="component" value="Unassembled WGS sequence"/>
</dbReference>
<proteinExistence type="predicted"/>
<accession>A0A7W9UXR7</accession>
<evidence type="ECO:0000259" key="1">
    <source>
        <dbReference type="Pfam" id="PF11575"/>
    </source>
</evidence>
<dbReference type="RefSeq" id="WP_184569310.1">
    <property type="nucleotide sequence ID" value="NZ_JACHJL010000002.1"/>
</dbReference>
<gene>
    <name evidence="2" type="ORF">FHS42_001045</name>
</gene>
<dbReference type="AlphaFoldDB" id="A0A7W9UXR7"/>
<evidence type="ECO:0000313" key="2">
    <source>
        <dbReference type="EMBL" id="MBB5934019.1"/>
    </source>
</evidence>
<sequence>MTLALAPACPPDDATATDCARLLARGYERLAALCEPLRLDVRWPGTRTGHEPYTTRQRPTTQVVGSVSKAHSADTLTDAPSASVHARYSVQQLASEPELLAGFLDAEASRIAADHVPVPRRHVVAARALHSYLWSVSLLLSGPWYLDRRVPVLGPRAVRSELVGDRYEVTPGGFICLPDDPAARLPGVQIAPDEAALGAALRDGFAELVRPLLVAIAPAYRRGPRALWGMAGDDLVSGIWSLGRTLGEEERAVRLAGEVLPYGIAPFPDGANFRRLAGSDGRTHLTRTRTGCCLYYAIQPAEACGTCPRTGDAERLRRLEG</sequence>
<dbReference type="EMBL" id="JACHJL010000002">
    <property type="protein sequence ID" value="MBB5934019.1"/>
    <property type="molecule type" value="Genomic_DNA"/>
</dbReference>
<name>A0A7W9UXR7_9ACTN</name>
<comment type="caution">
    <text evidence="2">The sequence shown here is derived from an EMBL/GenBank/DDBJ whole genome shotgun (WGS) entry which is preliminary data.</text>
</comment>
<feature type="domain" description="Ferric siderophore reductase C-terminal" evidence="1">
    <location>
        <begin position="289"/>
        <end position="309"/>
    </location>
</feature>
<organism evidence="2 3">
    <name type="scientific">Streptomyces zagrosensis</name>
    <dbReference type="NCBI Taxonomy" id="1042984"/>
    <lineage>
        <taxon>Bacteria</taxon>
        <taxon>Bacillati</taxon>
        <taxon>Actinomycetota</taxon>
        <taxon>Actinomycetes</taxon>
        <taxon>Kitasatosporales</taxon>
        <taxon>Streptomycetaceae</taxon>
        <taxon>Streptomyces</taxon>
    </lineage>
</organism>
<keyword evidence="3" id="KW-1185">Reference proteome</keyword>
<reference evidence="2 3" key="1">
    <citation type="submission" date="2020-08" db="EMBL/GenBank/DDBJ databases">
        <title>Genomic Encyclopedia of Type Strains, Phase III (KMG-III): the genomes of soil and plant-associated and newly described type strains.</title>
        <authorList>
            <person name="Whitman W."/>
        </authorList>
    </citation>
    <scope>NUCLEOTIDE SEQUENCE [LARGE SCALE GENOMIC DNA]</scope>
    <source>
        <strain evidence="2 3">CECT 8305</strain>
    </source>
</reference>